<protein>
    <submittedName>
        <fullName evidence="1">Uncharacterized protein</fullName>
    </submittedName>
</protein>
<organism evidence="1 2">
    <name type="scientific">Rhodoferax ferrireducens</name>
    <dbReference type="NCBI Taxonomy" id="192843"/>
    <lineage>
        <taxon>Bacteria</taxon>
        <taxon>Pseudomonadati</taxon>
        <taxon>Pseudomonadota</taxon>
        <taxon>Betaproteobacteria</taxon>
        <taxon>Burkholderiales</taxon>
        <taxon>Comamonadaceae</taxon>
        <taxon>Rhodoferax</taxon>
    </lineage>
</organism>
<gene>
    <name evidence="1" type="ORF">BWK72_05835</name>
</gene>
<dbReference type="AlphaFoldDB" id="A0A1W9KXT7"/>
<accession>A0A1W9KXT7</accession>
<dbReference type="EMBL" id="MTEI01000002">
    <property type="protein sequence ID" value="OQW89436.1"/>
    <property type="molecule type" value="Genomic_DNA"/>
</dbReference>
<evidence type="ECO:0000313" key="2">
    <source>
        <dbReference type="Proteomes" id="UP000192505"/>
    </source>
</evidence>
<sequence>MDKLYKPSFLKELKLRMAAQLPSFTERRVPLDHPLRDVFAGALLYSCPVRPGKVLWLWWTLGAGVERCFDVLLGWSPGPEDLPHPGKHDQRVYALRGPAEELPAAAIHLQQILGEAAIGGFTIATPWDQLLAVKAAAPKREHDAAMKKAYTEVLALSDDQRRQAVRIALGDVFKSLLFVMPTFIKVLQATEVDATPEPSHLPMQPISDQHVLNYLRLEEDDSTVELLQPGSVRYVGGHQEPSGVFHYWSYPTANGVAWAAFSPGMSLGLCEDPPQAILKATSARGDHKMRKVKKQAAALPLAMRTKPDRAVWVALADLPACHYHQAWQENASFDSALKHYGAKVINDSSAGPGTRLFYIQLTSGRYACIESRRDFPQTVIISLEVDTRKAGKNSGGKVYVRDIEEILGPMGGLFKMPTANLYIGWRVEEGA</sequence>
<proteinExistence type="predicted"/>
<evidence type="ECO:0000313" key="1">
    <source>
        <dbReference type="EMBL" id="OQW89436.1"/>
    </source>
</evidence>
<name>A0A1W9KXT7_9BURK</name>
<dbReference type="Proteomes" id="UP000192505">
    <property type="component" value="Unassembled WGS sequence"/>
</dbReference>
<reference evidence="1 2" key="1">
    <citation type="submission" date="2017-01" db="EMBL/GenBank/DDBJ databases">
        <title>Novel large sulfur bacteria in the metagenomes of groundwater-fed chemosynthetic microbial mats in the Lake Huron basin.</title>
        <authorList>
            <person name="Sharrar A.M."/>
            <person name="Flood B.E."/>
            <person name="Bailey J.V."/>
            <person name="Jones D.S."/>
            <person name="Biddanda B."/>
            <person name="Ruberg S.A."/>
            <person name="Marcus D.N."/>
            <person name="Dick G.J."/>
        </authorList>
    </citation>
    <scope>NUCLEOTIDE SEQUENCE [LARGE SCALE GENOMIC DNA]</scope>
    <source>
        <strain evidence="1">A7</strain>
    </source>
</reference>
<comment type="caution">
    <text evidence="1">The sequence shown here is derived from an EMBL/GenBank/DDBJ whole genome shotgun (WGS) entry which is preliminary data.</text>
</comment>